<dbReference type="Gene3D" id="3.60.10.10">
    <property type="entry name" value="Endonuclease/exonuclease/phosphatase"/>
    <property type="match status" value="1"/>
</dbReference>
<evidence type="ECO:0000313" key="3">
    <source>
        <dbReference type="Proteomes" id="UP000594262"/>
    </source>
</evidence>
<dbReference type="GO" id="GO:0003824">
    <property type="term" value="F:catalytic activity"/>
    <property type="evidence" value="ECO:0007669"/>
    <property type="project" value="InterPro"/>
</dbReference>
<keyword evidence="3" id="KW-1185">Reference proteome</keyword>
<name>A0A7M5XKN3_9CNID</name>
<dbReference type="AlphaFoldDB" id="A0A7M5XKN3"/>
<dbReference type="InterPro" id="IPR005135">
    <property type="entry name" value="Endo/exonuclease/phosphatase"/>
</dbReference>
<sequence length="225" mass="25749">MVCLSSDNVGIDDADMVHVRKLKLKNPSNISISYLNINSIRNKFTDLQVLVEKTFDVITIAETELDESFPSADFNLQGYHFPPFRIDCNSNSGGLLTYVKSDIPARHLKSFKLDPSLHILPVELRLRKDKLLVFNIYRPDRINLDLFFHTLSDAIHFYEVDYNNIIVIGDFNLEPTDPKLVRFLELNDMANVMNSKICFKSINGTCIDLILTNSKKSSIDLFIQC</sequence>
<proteinExistence type="predicted"/>
<evidence type="ECO:0000259" key="1">
    <source>
        <dbReference type="Pfam" id="PF03372"/>
    </source>
</evidence>
<organism evidence="2 3">
    <name type="scientific">Clytia hemisphaerica</name>
    <dbReference type="NCBI Taxonomy" id="252671"/>
    <lineage>
        <taxon>Eukaryota</taxon>
        <taxon>Metazoa</taxon>
        <taxon>Cnidaria</taxon>
        <taxon>Hydrozoa</taxon>
        <taxon>Hydroidolina</taxon>
        <taxon>Leptothecata</taxon>
        <taxon>Obeliida</taxon>
        <taxon>Clytiidae</taxon>
        <taxon>Clytia</taxon>
    </lineage>
</organism>
<dbReference type="InterPro" id="IPR036691">
    <property type="entry name" value="Endo/exonu/phosph_ase_sf"/>
</dbReference>
<dbReference type="PANTHER" id="PTHR33776:SF3">
    <property type="entry name" value="PHD-TYPE DOMAIN-CONTAINING PROTEIN"/>
    <property type="match status" value="1"/>
</dbReference>
<evidence type="ECO:0000313" key="2">
    <source>
        <dbReference type="EnsemblMetazoa" id="CLYHEMP024992.1"/>
    </source>
</evidence>
<reference evidence="2" key="1">
    <citation type="submission" date="2021-01" db="UniProtKB">
        <authorList>
            <consortium name="EnsemblMetazoa"/>
        </authorList>
    </citation>
    <scope>IDENTIFICATION</scope>
</reference>
<dbReference type="OrthoDB" id="10027367at2759"/>
<accession>A0A7M5XKN3</accession>
<dbReference type="Proteomes" id="UP000594262">
    <property type="component" value="Unplaced"/>
</dbReference>
<feature type="domain" description="Endonuclease/exonuclease/phosphatase" evidence="1">
    <location>
        <begin position="35"/>
        <end position="214"/>
    </location>
</feature>
<dbReference type="SUPFAM" id="SSF56219">
    <property type="entry name" value="DNase I-like"/>
    <property type="match status" value="1"/>
</dbReference>
<dbReference type="PANTHER" id="PTHR33776">
    <property type="entry name" value="ENDO/EXONUCLEASE/PHOSPHATASE DOMAIN-CONTAINING PROTEIN"/>
    <property type="match status" value="1"/>
</dbReference>
<protein>
    <recommendedName>
        <fullName evidence="1">Endonuclease/exonuclease/phosphatase domain-containing protein</fullName>
    </recommendedName>
</protein>
<dbReference type="Pfam" id="PF03372">
    <property type="entry name" value="Exo_endo_phos"/>
    <property type="match status" value="1"/>
</dbReference>
<dbReference type="EnsemblMetazoa" id="CLYHEMT024992.1">
    <property type="protein sequence ID" value="CLYHEMP024992.1"/>
    <property type="gene ID" value="CLYHEMG024992"/>
</dbReference>